<accession>A0A1S1TZM9</accession>
<proteinExistence type="predicted"/>
<comment type="caution">
    <text evidence="2">The sequence shown here is derived from an EMBL/GenBank/DDBJ whole genome shotgun (WGS) entry which is preliminary data.</text>
</comment>
<dbReference type="EMBL" id="LFKP01000016">
    <property type="protein sequence ID" value="OHV93717.1"/>
    <property type="molecule type" value="Genomic_DNA"/>
</dbReference>
<keyword evidence="2" id="KW-0614">Plasmid</keyword>
<protein>
    <submittedName>
        <fullName evidence="2">Uncharacterized protein</fullName>
    </submittedName>
</protein>
<gene>
    <name evidence="2" type="ORF">AKG95_28580</name>
</gene>
<keyword evidence="1" id="KW-1133">Transmembrane helix</keyword>
<sequence>MVDHTFVGDFFFGICANVHTAYRVNEWFFVYCQPRIVGFSFTVAVVMMLVCMMLGVSSTHESLLGQIRLFRWLWWNQLLRQRRELNIPAE</sequence>
<evidence type="ECO:0000313" key="3">
    <source>
        <dbReference type="Proteomes" id="UP000179840"/>
    </source>
</evidence>
<geneLocation type="plasmid" evidence="2">
    <name>pMEG01</name>
</geneLocation>
<organism evidence="2 3">
    <name type="scientific">Janthinobacterium lividum</name>
    <dbReference type="NCBI Taxonomy" id="29581"/>
    <lineage>
        <taxon>Bacteria</taxon>
        <taxon>Pseudomonadati</taxon>
        <taxon>Pseudomonadota</taxon>
        <taxon>Betaproteobacteria</taxon>
        <taxon>Burkholderiales</taxon>
        <taxon>Oxalobacteraceae</taxon>
        <taxon>Janthinobacterium</taxon>
    </lineage>
</organism>
<keyword evidence="1" id="KW-0812">Transmembrane</keyword>
<evidence type="ECO:0000313" key="2">
    <source>
        <dbReference type="EMBL" id="OHV93717.1"/>
    </source>
</evidence>
<dbReference type="AlphaFoldDB" id="A0A1S1TZM9"/>
<evidence type="ECO:0000256" key="1">
    <source>
        <dbReference type="SAM" id="Phobius"/>
    </source>
</evidence>
<keyword evidence="1" id="KW-0472">Membrane</keyword>
<reference evidence="2 3" key="1">
    <citation type="submission" date="2015-06" db="EMBL/GenBank/DDBJ databases">
        <title>Draft genome sequencing of a biphenyl-degrading bacterium, Janthinobacterium lividum MEG1.</title>
        <authorList>
            <person name="Shimodaira J."/>
            <person name="Hatta T."/>
        </authorList>
    </citation>
    <scope>NUCLEOTIDE SEQUENCE [LARGE SCALE GENOMIC DNA]</scope>
    <source>
        <strain evidence="2 3">MEG1</strain>
        <plasmid evidence="2">pMEG01</plasmid>
    </source>
</reference>
<feature type="transmembrane region" description="Helical" evidence="1">
    <location>
        <begin position="36"/>
        <end position="56"/>
    </location>
</feature>
<dbReference type="Proteomes" id="UP000179840">
    <property type="component" value="Unassembled WGS sequence"/>
</dbReference>
<name>A0A1S1TZM9_9BURK</name>